<keyword evidence="1" id="KW-0238">DNA-binding</keyword>
<dbReference type="SUPFAM" id="SSF46955">
    <property type="entry name" value="Putative DNA-binding domain"/>
    <property type="match status" value="1"/>
</dbReference>
<feature type="domain" description="HTH merR-type" evidence="2">
    <location>
        <begin position="1"/>
        <end position="70"/>
    </location>
</feature>
<sequence length="266" mass="31723">MYKIGEFSRINKISQRMLRYYDEKGLLIPKKDETNGYRYYTNEDISKGNKIKLLRKYHFSIDEIKNVLEMDSTTLTESYEQKIAELYEKTIEYYQLIEEMKTYIEPNNKIKRVNTYDVFWGVRKSFHAICIRKIVDEKGLELLIDQLLISINKTNPILVGKHLAIFYSMEGENYSQFDVEVCQPIIVEEEEKDTRIKFFEEENYIYTIHIGIYDSISYAYSALYDWAHLNGYCLDGPFIEKYYTDALITLDRDEYVTEVSIAIKKR</sequence>
<dbReference type="InterPro" id="IPR010499">
    <property type="entry name" value="AraC_E-bd"/>
</dbReference>
<dbReference type="Gene3D" id="3.20.80.10">
    <property type="entry name" value="Regulatory factor, effector binding domain"/>
    <property type="match status" value="1"/>
</dbReference>
<dbReference type="Pfam" id="PF13411">
    <property type="entry name" value="MerR_1"/>
    <property type="match status" value="1"/>
</dbReference>
<evidence type="ECO:0000313" key="3">
    <source>
        <dbReference type="EMBL" id="WHY49594.1"/>
    </source>
</evidence>
<dbReference type="GO" id="GO:0003700">
    <property type="term" value="F:DNA-binding transcription factor activity"/>
    <property type="evidence" value="ECO:0007669"/>
    <property type="project" value="InterPro"/>
</dbReference>
<dbReference type="InterPro" id="IPR000551">
    <property type="entry name" value="MerR-type_HTH_dom"/>
</dbReference>
<organism evidence="3 4">
    <name type="scientific">Lysinibacillus pakistanensis</name>
    <dbReference type="NCBI Taxonomy" id="759811"/>
    <lineage>
        <taxon>Bacteria</taxon>
        <taxon>Bacillati</taxon>
        <taxon>Bacillota</taxon>
        <taxon>Bacilli</taxon>
        <taxon>Bacillales</taxon>
        <taxon>Bacillaceae</taxon>
        <taxon>Lysinibacillus</taxon>
    </lineage>
</organism>
<dbReference type="InterPro" id="IPR009061">
    <property type="entry name" value="DNA-bd_dom_put_sf"/>
</dbReference>
<dbReference type="InterPro" id="IPR011256">
    <property type="entry name" value="Reg_factor_effector_dom_sf"/>
</dbReference>
<proteinExistence type="predicted"/>
<dbReference type="Proteomes" id="UP001178322">
    <property type="component" value="Chromosome"/>
</dbReference>
<evidence type="ECO:0000256" key="1">
    <source>
        <dbReference type="ARBA" id="ARBA00023125"/>
    </source>
</evidence>
<dbReference type="RefSeq" id="WP_283868328.1">
    <property type="nucleotide sequence ID" value="NZ_CP126101.1"/>
</dbReference>
<dbReference type="GO" id="GO:0003677">
    <property type="term" value="F:DNA binding"/>
    <property type="evidence" value="ECO:0007669"/>
    <property type="project" value="UniProtKB-KW"/>
</dbReference>
<dbReference type="PROSITE" id="PS50937">
    <property type="entry name" value="HTH_MERR_2"/>
    <property type="match status" value="1"/>
</dbReference>
<evidence type="ECO:0000313" key="4">
    <source>
        <dbReference type="Proteomes" id="UP001178322"/>
    </source>
</evidence>
<evidence type="ECO:0000259" key="2">
    <source>
        <dbReference type="PROSITE" id="PS50937"/>
    </source>
</evidence>
<reference evidence="3" key="1">
    <citation type="submission" date="2023-05" db="EMBL/GenBank/DDBJ databases">
        <title>Comparative genomics of Bacillaceae isolates and their secondary metabolite potential.</title>
        <authorList>
            <person name="Song L."/>
            <person name="Nielsen L.J."/>
            <person name="Mohite O."/>
            <person name="Xu X."/>
            <person name="Weber T."/>
            <person name="Kovacs A.T."/>
        </authorList>
    </citation>
    <scope>NUCLEOTIDE SEQUENCE</scope>
    <source>
        <strain evidence="3">LY1</strain>
    </source>
</reference>
<dbReference type="PANTHER" id="PTHR30204:SF97">
    <property type="entry name" value="MERR FAMILY REGULATORY PROTEIN"/>
    <property type="match status" value="1"/>
</dbReference>
<dbReference type="SUPFAM" id="SSF55136">
    <property type="entry name" value="Probable bacterial effector-binding domain"/>
    <property type="match status" value="1"/>
</dbReference>
<gene>
    <name evidence="3" type="ORF">QNH24_14745</name>
</gene>
<name>A0AAX3WS76_9BACI</name>
<dbReference type="Gene3D" id="1.10.1660.10">
    <property type="match status" value="1"/>
</dbReference>
<dbReference type="AlphaFoldDB" id="A0AAX3WS76"/>
<dbReference type="PANTHER" id="PTHR30204">
    <property type="entry name" value="REDOX-CYCLING DRUG-SENSING TRANSCRIPTIONAL ACTIVATOR SOXR"/>
    <property type="match status" value="1"/>
</dbReference>
<dbReference type="InterPro" id="IPR047057">
    <property type="entry name" value="MerR_fam"/>
</dbReference>
<dbReference type="EMBL" id="CP126101">
    <property type="protein sequence ID" value="WHY49594.1"/>
    <property type="molecule type" value="Genomic_DNA"/>
</dbReference>
<dbReference type="SMART" id="SM00871">
    <property type="entry name" value="AraC_E_bind"/>
    <property type="match status" value="1"/>
</dbReference>
<accession>A0AAX3WS76</accession>
<protein>
    <submittedName>
        <fullName evidence="3">MerR family transcriptional regulator</fullName>
    </submittedName>
</protein>
<dbReference type="SMART" id="SM00422">
    <property type="entry name" value="HTH_MERR"/>
    <property type="match status" value="1"/>
</dbReference>